<gene>
    <name evidence="1" type="ORF">BCD_1875</name>
</gene>
<sequence>MRVHHDYFISKDKDTKRTYLFQKTKTNLKIIE</sequence>
<organism evidence="1">
    <name type="scientific">Borrelia crocidurae DOU</name>
    <dbReference type="NCBI Taxonomy" id="1293575"/>
    <lineage>
        <taxon>Bacteria</taxon>
        <taxon>Pseudomonadati</taxon>
        <taxon>Spirochaetota</taxon>
        <taxon>Spirochaetia</taxon>
        <taxon>Spirochaetales</taxon>
        <taxon>Borreliaceae</taxon>
        <taxon>Borrelia</taxon>
    </lineage>
</organism>
<geneLocation type="plasmid" evidence="1">
    <name>unnamed</name>
</geneLocation>
<dbReference type="EMBL" id="CP004343">
    <property type="protein sequence ID" value="AHH07941.1"/>
    <property type="molecule type" value="Genomic_DNA"/>
</dbReference>
<dbReference type="AlphaFoldDB" id="W5SSD9"/>
<keyword evidence="1" id="KW-0614">Plasmid</keyword>
<reference evidence="1" key="1">
    <citation type="submission" date="2013-02" db="EMBL/GenBank/DDBJ databases">
        <title>Comparative genomics of Borrelia species.</title>
        <authorList>
            <person name="Schwan T.G."/>
            <person name="Raffel S.J."/>
            <person name="Porcella S.F."/>
        </authorList>
    </citation>
    <scope>NUCLEOTIDE SEQUENCE</scope>
    <source>
        <strain evidence="1">DOU</strain>
        <plasmid evidence="1">unnamed</plasmid>
    </source>
</reference>
<protein>
    <submittedName>
        <fullName evidence="1">Integrase protein family protein</fullName>
    </submittedName>
</protein>
<proteinExistence type="predicted"/>
<name>W5SSD9_9SPIR</name>
<evidence type="ECO:0000313" key="1">
    <source>
        <dbReference type="EMBL" id="AHH07941.1"/>
    </source>
</evidence>
<dbReference type="HOGENOM" id="CLU_3388350_0_0_12"/>
<accession>W5SSD9</accession>